<gene>
    <name evidence="1" type="ORF">C9374_010036</name>
</gene>
<dbReference type="AlphaFoldDB" id="A0AA88GCF3"/>
<protein>
    <submittedName>
        <fullName evidence="1">Uncharacterized protein</fullName>
    </submittedName>
</protein>
<dbReference type="RefSeq" id="XP_044544206.1">
    <property type="nucleotide sequence ID" value="XM_044685536.1"/>
</dbReference>
<sequence>MNSATSALKSANRSQILILYRKLLRVGYQWPRWEDSDDGAYLGDFILDKTKREFRKNINVAESGPLMERARRELRFLQTLQADIFKKQFVLKRNYAESAEEIDHGAK</sequence>
<dbReference type="Proteomes" id="UP000816034">
    <property type="component" value="Unassembled WGS sequence"/>
</dbReference>
<reference evidence="1 2" key="1">
    <citation type="journal article" date="2018" name="BMC Genomics">
        <title>The genome of Naegleria lovaniensis, the basis for a comparative approach to unravel pathogenicity factors of the human pathogenic amoeba N. fowleri.</title>
        <authorList>
            <person name="Liechti N."/>
            <person name="Schurch N."/>
            <person name="Bruggmann R."/>
            <person name="Wittwer M."/>
        </authorList>
    </citation>
    <scope>NUCLEOTIDE SEQUENCE [LARGE SCALE GENOMIC DNA]</scope>
    <source>
        <strain evidence="1 2">ATCC 30569</strain>
    </source>
</reference>
<accession>A0AA88GCF3</accession>
<proteinExistence type="predicted"/>
<evidence type="ECO:0000313" key="1">
    <source>
        <dbReference type="EMBL" id="KAG2375032.1"/>
    </source>
</evidence>
<keyword evidence="2" id="KW-1185">Reference proteome</keyword>
<name>A0AA88GCF3_NAELO</name>
<dbReference type="GeneID" id="68102490"/>
<organism evidence="1 2">
    <name type="scientific">Naegleria lovaniensis</name>
    <name type="common">Amoeba</name>
    <dbReference type="NCBI Taxonomy" id="51637"/>
    <lineage>
        <taxon>Eukaryota</taxon>
        <taxon>Discoba</taxon>
        <taxon>Heterolobosea</taxon>
        <taxon>Tetramitia</taxon>
        <taxon>Eutetramitia</taxon>
        <taxon>Vahlkampfiidae</taxon>
        <taxon>Naegleria</taxon>
    </lineage>
</organism>
<dbReference type="EMBL" id="PYSW02000040">
    <property type="protein sequence ID" value="KAG2375032.1"/>
    <property type="molecule type" value="Genomic_DNA"/>
</dbReference>
<evidence type="ECO:0000313" key="2">
    <source>
        <dbReference type="Proteomes" id="UP000816034"/>
    </source>
</evidence>
<comment type="caution">
    <text evidence="1">The sequence shown here is derived from an EMBL/GenBank/DDBJ whole genome shotgun (WGS) entry which is preliminary data.</text>
</comment>